<dbReference type="InterPro" id="IPR019587">
    <property type="entry name" value="Polyketide_cyclase/dehydratase"/>
</dbReference>
<dbReference type="PATRIC" id="fig|400772.4.peg.155"/>
<organism evidence="1 2">
    <name type="scientific">Microbacterium ginsengisoli</name>
    <dbReference type="NCBI Taxonomy" id="400772"/>
    <lineage>
        <taxon>Bacteria</taxon>
        <taxon>Bacillati</taxon>
        <taxon>Actinomycetota</taxon>
        <taxon>Actinomycetes</taxon>
        <taxon>Micrococcales</taxon>
        <taxon>Microbacteriaceae</taxon>
        <taxon>Microbacterium</taxon>
    </lineage>
</organism>
<evidence type="ECO:0000313" key="2">
    <source>
        <dbReference type="Proteomes" id="UP000033451"/>
    </source>
</evidence>
<dbReference type="InterPro" id="IPR023393">
    <property type="entry name" value="START-like_dom_sf"/>
</dbReference>
<keyword evidence="2" id="KW-1185">Reference proteome</keyword>
<protein>
    <submittedName>
        <fullName evidence="1">Polyketide cyclase / dehydrase and lipid transport</fullName>
    </submittedName>
</protein>
<comment type="caution">
    <text evidence="1">The sequence shown here is derived from an EMBL/GenBank/DDBJ whole genome shotgun (WGS) entry which is preliminary data.</text>
</comment>
<dbReference type="Pfam" id="PF10604">
    <property type="entry name" value="Polyketide_cyc2"/>
    <property type="match status" value="1"/>
</dbReference>
<dbReference type="EMBL" id="JYIY01000036">
    <property type="protein sequence ID" value="KJL44621.1"/>
    <property type="molecule type" value="Genomic_DNA"/>
</dbReference>
<dbReference type="Proteomes" id="UP000033451">
    <property type="component" value="Unassembled WGS sequence"/>
</dbReference>
<dbReference type="RefSeq" id="WP_045245847.1">
    <property type="nucleotide sequence ID" value="NZ_JYIY01000036.1"/>
</dbReference>
<reference evidence="1 2" key="1">
    <citation type="submission" date="2015-02" db="EMBL/GenBank/DDBJ databases">
        <title>Draft genome sequences of ten Microbacterium spp. with emphasis on heavy metal contaminated environments.</title>
        <authorList>
            <person name="Corretto E."/>
        </authorList>
    </citation>
    <scope>NUCLEOTIDE SEQUENCE [LARGE SCALE GENOMIC DNA]</scope>
    <source>
        <strain evidence="1 2">DSM 18659</strain>
    </source>
</reference>
<dbReference type="Gene3D" id="3.30.530.20">
    <property type="match status" value="1"/>
</dbReference>
<dbReference type="STRING" id="400772.RR49_00131"/>
<sequence>MTFPVRHISQTIDRDPAIVAEFVGSYENLPRWAAGLSSGVRQHGGRWRTDSPMGEVEVVFTAPVELGILDHDVVFPDGTIVQNSLRVLRNADGAEVVFTLFQYPGVSDEAFEADATAVAADLARLRELLEGDV</sequence>
<dbReference type="SUPFAM" id="SSF55961">
    <property type="entry name" value="Bet v1-like"/>
    <property type="match status" value="1"/>
</dbReference>
<proteinExistence type="predicted"/>
<evidence type="ECO:0000313" key="1">
    <source>
        <dbReference type="EMBL" id="KJL44621.1"/>
    </source>
</evidence>
<accession>A0A0F0LZY1</accession>
<dbReference type="OrthoDB" id="880456at2"/>
<gene>
    <name evidence="1" type="ORF">RR49_00131</name>
</gene>
<dbReference type="AlphaFoldDB" id="A0A0F0LZY1"/>
<name>A0A0F0LZY1_9MICO</name>